<evidence type="ECO:0000313" key="1">
    <source>
        <dbReference type="EMBL" id="GMH19160.1"/>
    </source>
</evidence>
<name>A0AAD3SWC1_NEPGR</name>
<evidence type="ECO:0000313" key="2">
    <source>
        <dbReference type="Proteomes" id="UP001279734"/>
    </source>
</evidence>
<reference evidence="1" key="1">
    <citation type="submission" date="2023-05" db="EMBL/GenBank/DDBJ databases">
        <title>Nepenthes gracilis genome sequencing.</title>
        <authorList>
            <person name="Fukushima K."/>
        </authorList>
    </citation>
    <scope>NUCLEOTIDE SEQUENCE</scope>
    <source>
        <strain evidence="1">SING2019-196</strain>
    </source>
</reference>
<sequence>MASSKAKIWTGVRRQSTYLQPPKGGVGMGLDKKEHQAAKDLNLLSSGSYRGWISFSSSTNIPMPLDNWCSLEDFHL</sequence>
<protein>
    <submittedName>
        <fullName evidence="1">Uncharacterized protein</fullName>
    </submittedName>
</protein>
<comment type="caution">
    <text evidence="1">The sequence shown here is derived from an EMBL/GenBank/DDBJ whole genome shotgun (WGS) entry which is preliminary data.</text>
</comment>
<organism evidence="1 2">
    <name type="scientific">Nepenthes gracilis</name>
    <name type="common">Slender pitcher plant</name>
    <dbReference type="NCBI Taxonomy" id="150966"/>
    <lineage>
        <taxon>Eukaryota</taxon>
        <taxon>Viridiplantae</taxon>
        <taxon>Streptophyta</taxon>
        <taxon>Embryophyta</taxon>
        <taxon>Tracheophyta</taxon>
        <taxon>Spermatophyta</taxon>
        <taxon>Magnoliopsida</taxon>
        <taxon>eudicotyledons</taxon>
        <taxon>Gunneridae</taxon>
        <taxon>Pentapetalae</taxon>
        <taxon>Caryophyllales</taxon>
        <taxon>Nepenthaceae</taxon>
        <taxon>Nepenthes</taxon>
    </lineage>
</organism>
<proteinExistence type="predicted"/>
<dbReference type="AlphaFoldDB" id="A0AAD3SWC1"/>
<accession>A0AAD3SWC1</accession>
<gene>
    <name evidence="1" type="ORF">Nepgr_021001</name>
</gene>
<keyword evidence="2" id="KW-1185">Reference proteome</keyword>
<dbReference type="Proteomes" id="UP001279734">
    <property type="component" value="Unassembled WGS sequence"/>
</dbReference>
<dbReference type="EMBL" id="BSYO01000020">
    <property type="protein sequence ID" value="GMH19160.1"/>
    <property type="molecule type" value="Genomic_DNA"/>
</dbReference>